<dbReference type="AlphaFoldDB" id="A0A0H0XXY7"/>
<protein>
    <submittedName>
        <fullName evidence="1">Uncharacterized protein</fullName>
    </submittedName>
</protein>
<organism evidence="1 2">
    <name type="scientific">Aurantiacibacter marinus</name>
    <dbReference type="NCBI Taxonomy" id="874156"/>
    <lineage>
        <taxon>Bacteria</taxon>
        <taxon>Pseudomonadati</taxon>
        <taxon>Pseudomonadota</taxon>
        <taxon>Alphaproteobacteria</taxon>
        <taxon>Sphingomonadales</taxon>
        <taxon>Erythrobacteraceae</taxon>
        <taxon>Aurantiacibacter</taxon>
    </lineage>
</organism>
<accession>A0A0H0XXY7</accession>
<dbReference type="EMBL" id="LBHU01000001">
    <property type="protein sequence ID" value="KLI65190.1"/>
    <property type="molecule type" value="Genomic_DNA"/>
</dbReference>
<gene>
    <name evidence="1" type="ORF">AAV99_03040</name>
</gene>
<reference evidence="1 2" key="1">
    <citation type="submission" date="2015-04" db="EMBL/GenBank/DDBJ databases">
        <title>The draft genome sequence of Erythrobacter marinus HWDM-33.</title>
        <authorList>
            <person name="Zhuang L."/>
            <person name="Liu Y."/>
            <person name="Shao Z."/>
        </authorList>
    </citation>
    <scope>NUCLEOTIDE SEQUENCE [LARGE SCALE GENOMIC DNA]</scope>
    <source>
        <strain evidence="1 2">HWDM-33</strain>
    </source>
</reference>
<evidence type="ECO:0000313" key="1">
    <source>
        <dbReference type="EMBL" id="KLI65190.1"/>
    </source>
</evidence>
<dbReference type="Proteomes" id="UP000053455">
    <property type="component" value="Unassembled WGS sequence"/>
</dbReference>
<evidence type="ECO:0000313" key="2">
    <source>
        <dbReference type="Proteomes" id="UP000053455"/>
    </source>
</evidence>
<comment type="caution">
    <text evidence="1">The sequence shown here is derived from an EMBL/GenBank/DDBJ whole genome shotgun (WGS) entry which is preliminary data.</text>
</comment>
<proteinExistence type="predicted"/>
<keyword evidence="2" id="KW-1185">Reference proteome</keyword>
<name>A0A0H0XXY7_9SPHN</name>
<sequence length="249" mass="26845">MIGLFDPANDLLIANYDSKPDVDDLQAVAAAGTVLQDPAYSCVDFVATHGAYGIQTGEFLPAAELFNLAFGDKWLDAHEDREGTIAALAERMRTTISGGGKVWVAEAGQSDVTAAAVGMLPEDMRRSVNIVQHSYWNESQTSEDAMNMVVYNTTYHRVQDGNFAGNGSPAFNTDDGSHWSALLADPDVGLIWREAKRLSDLHNPVAEYVNPAVAAGGLDFSDTVEIAYILGFYDMKGVGEFVARFAPAE</sequence>
<dbReference type="STRING" id="874156.GCA_001021555_00670"/>
<dbReference type="PATRIC" id="fig|874156.12.peg.635"/>